<dbReference type="GO" id="GO:0005504">
    <property type="term" value="F:fatty acid binding"/>
    <property type="evidence" value="ECO:0007669"/>
    <property type="project" value="TreeGrafter"/>
</dbReference>
<comment type="subcellular location">
    <subcellularLocation>
        <location evidence="3">Peroxisome</location>
    </subcellularLocation>
</comment>
<dbReference type="EC" id="1.3.3.6" evidence="6"/>
<evidence type="ECO:0000256" key="13">
    <source>
        <dbReference type="SAM" id="MobiDB-lite"/>
    </source>
</evidence>
<comment type="cofactor">
    <cofactor evidence="2">
        <name>FAD</name>
        <dbReference type="ChEBI" id="CHEBI:57692"/>
    </cofactor>
</comment>
<evidence type="ECO:0000256" key="9">
    <source>
        <dbReference type="ARBA" id="ARBA00022832"/>
    </source>
</evidence>
<dbReference type="InterPro" id="IPR029320">
    <property type="entry name" value="Acyl-CoA_ox_N"/>
</dbReference>
<dbReference type="FunFam" id="1.20.140.10:FF:000015">
    <property type="entry name" value="Acyl-coenzyme A oxidase"/>
    <property type="match status" value="1"/>
</dbReference>
<feature type="compositionally biased region" description="Low complexity" evidence="13">
    <location>
        <begin position="1231"/>
        <end position="1245"/>
    </location>
</feature>
<dbReference type="GO" id="GO:0055088">
    <property type="term" value="P:lipid homeostasis"/>
    <property type="evidence" value="ECO:0007669"/>
    <property type="project" value="TreeGrafter"/>
</dbReference>
<dbReference type="Pfam" id="PF14749">
    <property type="entry name" value="Acyl-CoA_ox_N"/>
    <property type="match status" value="1"/>
</dbReference>
<dbReference type="InterPro" id="IPR002655">
    <property type="entry name" value="Acyl-CoA_oxidase_C"/>
</dbReference>
<organism evidence="17 18">
    <name type="scientific">Alternaria atra</name>
    <dbReference type="NCBI Taxonomy" id="119953"/>
    <lineage>
        <taxon>Eukaryota</taxon>
        <taxon>Fungi</taxon>
        <taxon>Dikarya</taxon>
        <taxon>Ascomycota</taxon>
        <taxon>Pezizomycotina</taxon>
        <taxon>Dothideomycetes</taxon>
        <taxon>Pleosporomycetidae</taxon>
        <taxon>Pleosporales</taxon>
        <taxon>Pleosporineae</taxon>
        <taxon>Pleosporaceae</taxon>
        <taxon>Alternaria</taxon>
        <taxon>Alternaria sect. Ulocladioides</taxon>
    </lineage>
</organism>
<evidence type="ECO:0000256" key="6">
    <source>
        <dbReference type="ARBA" id="ARBA00012870"/>
    </source>
</evidence>
<keyword evidence="10" id="KW-0560">Oxidoreductase</keyword>
<feature type="region of interest" description="Disordered" evidence="13">
    <location>
        <begin position="1199"/>
        <end position="1246"/>
    </location>
</feature>
<dbReference type="FunFam" id="1.20.140.10:FF:000007">
    <property type="entry name" value="Acyl-coenzyme A oxidase"/>
    <property type="match status" value="1"/>
</dbReference>
<proteinExistence type="inferred from homology"/>
<comment type="caution">
    <text evidence="17">The sequence shown here is derived from an EMBL/GenBank/DDBJ whole genome shotgun (WGS) entry which is preliminary data.</text>
</comment>
<protein>
    <recommendedName>
        <fullName evidence="6">acyl-CoA oxidase</fullName>
        <ecNumber evidence="6">1.3.3.6</ecNumber>
    </recommendedName>
</protein>
<evidence type="ECO:0000256" key="5">
    <source>
        <dbReference type="ARBA" id="ARBA00006288"/>
    </source>
</evidence>
<dbReference type="GO" id="GO:0033540">
    <property type="term" value="P:fatty acid beta-oxidation using acyl-CoA oxidase"/>
    <property type="evidence" value="ECO:0007669"/>
    <property type="project" value="TreeGrafter"/>
</dbReference>
<keyword evidence="18" id="KW-1185">Reference proteome</keyword>
<dbReference type="InterPro" id="IPR037069">
    <property type="entry name" value="AcylCoA_DH/ox_N_sf"/>
</dbReference>
<feature type="domain" description="Acyl-coenzyme A oxidase N-terminal" evidence="15">
    <location>
        <begin position="28"/>
        <end position="143"/>
    </location>
</feature>
<dbReference type="EMBL" id="CAJRGZ010000028">
    <property type="protein sequence ID" value="CAG5183101.1"/>
    <property type="molecule type" value="Genomic_DNA"/>
</dbReference>
<dbReference type="Gene3D" id="2.40.110.10">
    <property type="entry name" value="Butyryl-CoA Dehydrogenase, subunit A, domain 2"/>
    <property type="match status" value="1"/>
</dbReference>
<dbReference type="RefSeq" id="XP_043174000.1">
    <property type="nucleotide sequence ID" value="XM_043318065.1"/>
</dbReference>
<dbReference type="Proteomes" id="UP000676310">
    <property type="component" value="Unassembled WGS sequence"/>
</dbReference>
<evidence type="ECO:0000256" key="2">
    <source>
        <dbReference type="ARBA" id="ARBA00001974"/>
    </source>
</evidence>
<reference evidence="17" key="1">
    <citation type="submission" date="2021-05" db="EMBL/GenBank/DDBJ databases">
        <authorList>
            <person name="Stam R."/>
        </authorList>
    </citation>
    <scope>NUCLEOTIDE SEQUENCE</scope>
    <source>
        <strain evidence="17">CS162</strain>
    </source>
</reference>
<feature type="region of interest" description="Disordered" evidence="13">
    <location>
        <begin position="1259"/>
        <end position="1301"/>
    </location>
</feature>
<dbReference type="OrthoDB" id="538336at2759"/>
<keyword evidence="11" id="KW-0443">Lipid metabolism</keyword>
<dbReference type="GO" id="GO:0003997">
    <property type="term" value="F:acyl-CoA oxidase activity"/>
    <property type="evidence" value="ECO:0007669"/>
    <property type="project" value="UniProtKB-EC"/>
</dbReference>
<feature type="compositionally biased region" description="Polar residues" evidence="13">
    <location>
        <begin position="725"/>
        <end position="739"/>
    </location>
</feature>
<evidence type="ECO:0000256" key="12">
    <source>
        <dbReference type="ARBA" id="ARBA00023140"/>
    </source>
</evidence>
<accession>A0A8J2I9M0</accession>
<dbReference type="InterPro" id="IPR036250">
    <property type="entry name" value="AcylCo_DH-like_C"/>
</dbReference>
<gene>
    <name evidence="17" type="ORF">ALTATR162_LOCUS10429</name>
</gene>
<name>A0A8J2I9M0_9PLEO</name>
<dbReference type="PANTHER" id="PTHR10909:SF250">
    <property type="entry name" value="PEROXISOMAL ACYL-COENZYME A OXIDASE 1"/>
    <property type="match status" value="1"/>
</dbReference>
<comment type="catalytic activity">
    <reaction evidence="1">
        <text>a 2,3-saturated acyl-CoA + O2 = a (2E)-enoyl-CoA + H2O2</text>
        <dbReference type="Rhea" id="RHEA:38959"/>
        <dbReference type="ChEBI" id="CHEBI:15379"/>
        <dbReference type="ChEBI" id="CHEBI:16240"/>
        <dbReference type="ChEBI" id="CHEBI:58856"/>
        <dbReference type="ChEBI" id="CHEBI:65111"/>
        <dbReference type="EC" id="1.3.3.6"/>
    </reaction>
</comment>
<evidence type="ECO:0000256" key="7">
    <source>
        <dbReference type="ARBA" id="ARBA00022630"/>
    </source>
</evidence>
<dbReference type="Pfam" id="PF01756">
    <property type="entry name" value="ACOX"/>
    <property type="match status" value="1"/>
</dbReference>
<dbReference type="Gene3D" id="1.20.140.10">
    <property type="entry name" value="Butyryl-CoA Dehydrogenase, subunit A, domain 3"/>
    <property type="match status" value="2"/>
</dbReference>
<sequence length="1368" mass="154049">MADFTDHLKPAHDGTATLQAERDGSDIDVHQLAQHLLSRDGFLERQEKVLRVLSKEKLFNKEKQLNLSRPERYHLGLARAKAIQRLMRREGWDHEDYKMAEYLTDEMSPYHLHMSMFVTTIREQASEGQQKYWMPKILNHDIIGCYAQTELGHGSNVRGLETVAKWDPIEKEFEIHSPTLTASKWWNGSMGRTATHAIVVAQLLLPKPSSQPDRSEVSDQHAHEIEYVSHGPQTFVLQIRHAKTHQPLPGIAVGDIGPKYGYASMDNGYMLFDHFRVPKSAMLSRYTEVSDETGAFVRTGHPAVVYGSLTFVRGQIIMHARLVLARAVTVAVRYCALRRQFKDRDSTSASDSEMKVLDYPTVQIRILPLLATTFALHYTGEYMYMLYHRSRENIEKGDFGPLAELHSASSGLKSLCTMLAADGIETCRRAMGGHGFGGGSGLVGLNADYLSKPTVEGDNWMITQQVAAYLIKKMADAVKDPGSTPKDPTDRLFQYYLLNKDHRMPQNVLKEGVVDDRNIVEVFQWRAADLSYRAYQARAVEKQPWTRLMIQLHNLSRAYSEQILVTNFYNSFSSVSPPTSSILRTCFQLYALYTVDQFASSFTMTAAVPQESLYTLQDIILDLMAELRPHAVKLVDAWSIPDWLLNSALGRYDGKVYEELFDMAHRRNPLNEVTFNPDWRSDEIVLGSGDGADILFRNQTASAAQRAEESWRKRSKSNQRAVAAESSSTYIKTPPSDESTPPHLDDQRSSSGSVHSPGGSVDDPTQDASSVTLPTIDLSRLTITPVSNPDYRRRAFERFVYDFVLPDSPNRPADQPDEALWTFIPLLYQGAPEDSLIATAVDAVSYVNFANRCNDPQAQALGEECVGRAIPMLTKTIADKKQSATNVALCSVHLMGVYENLTSVQRKGTFIAHNHGANALLQLRTVDQFYSDPISARLYEVIYSHLLLGNLQTAKRPAIPTRDVVKVDEYLPSLYKNTNAFVIRLIWREAMLHARWHEVKQSANPPTSRLALQELLQTALELDHDYQAWESQTTPAWDYHMTPNTPEARSAYDSKWQKLFLGCRGAPEEIHSYPSVKRSWIWGFYRTSRVLVLRDLLEMLNWMFRFRDPGLSYVPQAVQGQTIPTALSDRNLRVRHSVATARLVEVIEKNCSAMLGSFTVPIHMKSVDDVVGMRGYVDIWPLGTMDAVLCSGLVPDSNSGNNSYDASRLPTPPPAYSHPSSMPPHLATAVSNASSSSEPSENLESYATAPQFSELHNIRSRSESGLNSSPSPPANIPLFDPNAKKDHIFDPSPAHPYDRPLELPPLDVETVEPRRIDVAARREWINRLLYYFATELGLKKALWVPVMQGFMPTVKPMVDDILSQERRS</sequence>
<feature type="domain" description="Acyl-CoA oxidase C-terminal" evidence="14">
    <location>
        <begin position="517"/>
        <end position="680"/>
    </location>
</feature>
<feature type="compositionally biased region" description="Low complexity" evidence="13">
    <location>
        <begin position="749"/>
        <end position="761"/>
    </location>
</feature>
<dbReference type="InterPro" id="IPR055060">
    <property type="entry name" value="ACOX_C_alpha1"/>
</dbReference>
<dbReference type="InterPro" id="IPR009100">
    <property type="entry name" value="AcylCoA_DH/oxidase_NM_dom_sf"/>
</dbReference>
<dbReference type="SUPFAM" id="SSF56645">
    <property type="entry name" value="Acyl-CoA dehydrogenase NM domain-like"/>
    <property type="match status" value="1"/>
</dbReference>
<evidence type="ECO:0000256" key="3">
    <source>
        <dbReference type="ARBA" id="ARBA00004275"/>
    </source>
</evidence>
<dbReference type="PANTHER" id="PTHR10909">
    <property type="entry name" value="ELECTRON TRANSPORT OXIDOREDUCTASE"/>
    <property type="match status" value="1"/>
</dbReference>
<comment type="similarity">
    <text evidence="5">Belongs to the acyl-CoA oxidase family.</text>
</comment>
<evidence type="ECO:0000256" key="11">
    <source>
        <dbReference type="ARBA" id="ARBA00023098"/>
    </source>
</evidence>
<evidence type="ECO:0000259" key="15">
    <source>
        <dbReference type="Pfam" id="PF14749"/>
    </source>
</evidence>
<comment type="pathway">
    <text evidence="4">Lipid metabolism; peroxisomal fatty acid beta-oxidation.</text>
</comment>
<dbReference type="Pfam" id="PF22924">
    <property type="entry name" value="ACOX_C_alpha1"/>
    <property type="match status" value="1"/>
</dbReference>
<dbReference type="FunFam" id="2.40.110.10:FF:000003">
    <property type="entry name" value="Acyl-coenzyme A oxidase"/>
    <property type="match status" value="1"/>
</dbReference>
<evidence type="ECO:0000256" key="4">
    <source>
        <dbReference type="ARBA" id="ARBA00004846"/>
    </source>
</evidence>
<evidence type="ECO:0000256" key="1">
    <source>
        <dbReference type="ARBA" id="ARBA00001201"/>
    </source>
</evidence>
<keyword evidence="7" id="KW-0285">Flavoprotein</keyword>
<evidence type="ECO:0000313" key="17">
    <source>
        <dbReference type="EMBL" id="CAG5183101.1"/>
    </source>
</evidence>
<dbReference type="GO" id="GO:0005777">
    <property type="term" value="C:peroxisome"/>
    <property type="evidence" value="ECO:0007669"/>
    <property type="project" value="UniProtKB-SubCell"/>
</dbReference>
<evidence type="ECO:0000313" key="18">
    <source>
        <dbReference type="Proteomes" id="UP000676310"/>
    </source>
</evidence>
<dbReference type="Gene3D" id="1.10.540.10">
    <property type="entry name" value="Acyl-CoA dehydrogenase/oxidase, N-terminal domain"/>
    <property type="match status" value="1"/>
</dbReference>
<evidence type="ECO:0000256" key="8">
    <source>
        <dbReference type="ARBA" id="ARBA00022827"/>
    </source>
</evidence>
<dbReference type="InterPro" id="IPR012258">
    <property type="entry name" value="Acyl-CoA_oxidase"/>
</dbReference>
<dbReference type="SUPFAM" id="SSF47203">
    <property type="entry name" value="Acyl-CoA dehydrogenase C-terminal domain-like"/>
    <property type="match status" value="2"/>
</dbReference>
<keyword evidence="12" id="KW-0576">Peroxisome</keyword>
<evidence type="ECO:0000259" key="16">
    <source>
        <dbReference type="Pfam" id="PF22924"/>
    </source>
</evidence>
<evidence type="ECO:0000256" key="10">
    <source>
        <dbReference type="ARBA" id="ARBA00023002"/>
    </source>
</evidence>
<feature type="region of interest" description="Disordered" evidence="13">
    <location>
        <begin position="706"/>
        <end position="773"/>
    </location>
</feature>
<keyword evidence="9" id="KW-0276">Fatty acid metabolism</keyword>
<evidence type="ECO:0000259" key="14">
    <source>
        <dbReference type="Pfam" id="PF01756"/>
    </source>
</evidence>
<dbReference type="GeneID" id="67010589"/>
<dbReference type="GO" id="GO:0071949">
    <property type="term" value="F:FAD binding"/>
    <property type="evidence" value="ECO:0007669"/>
    <property type="project" value="InterPro"/>
</dbReference>
<dbReference type="InterPro" id="IPR046373">
    <property type="entry name" value="Acyl-CoA_Oxase/DH_mid-dom_sf"/>
</dbReference>
<keyword evidence="8" id="KW-0274">FAD</keyword>
<feature type="domain" description="Acyl-CoA oxidase C-alpha1" evidence="16">
    <location>
        <begin position="306"/>
        <end position="471"/>
    </location>
</feature>